<protein>
    <submittedName>
        <fullName evidence="1">Transcription factor MYC/MYB N-terminal protein</fullName>
    </submittedName>
</protein>
<gene>
    <name evidence="1" type="ORF">IHE45_02G041000</name>
</gene>
<keyword evidence="2" id="KW-1185">Reference proteome</keyword>
<reference evidence="2" key="1">
    <citation type="journal article" date="2022" name="Nat. Commun.">
        <title>Chromosome evolution and the genetic basis of agronomically important traits in greater yam.</title>
        <authorList>
            <person name="Bredeson J.V."/>
            <person name="Lyons J.B."/>
            <person name="Oniyinde I.O."/>
            <person name="Okereke N.R."/>
            <person name="Kolade O."/>
            <person name="Nnabue I."/>
            <person name="Nwadili C.O."/>
            <person name="Hribova E."/>
            <person name="Parker M."/>
            <person name="Nwogha J."/>
            <person name="Shu S."/>
            <person name="Carlson J."/>
            <person name="Kariba R."/>
            <person name="Muthemba S."/>
            <person name="Knop K."/>
            <person name="Barton G.J."/>
            <person name="Sherwood A.V."/>
            <person name="Lopez-Montes A."/>
            <person name="Asiedu R."/>
            <person name="Jamnadass R."/>
            <person name="Muchugi A."/>
            <person name="Goodstein D."/>
            <person name="Egesi C.N."/>
            <person name="Featherston J."/>
            <person name="Asfaw A."/>
            <person name="Simpson G.G."/>
            <person name="Dolezel J."/>
            <person name="Hendre P.S."/>
            <person name="Van Deynze A."/>
            <person name="Kumar P.L."/>
            <person name="Obidiegwu J.E."/>
            <person name="Bhattacharjee R."/>
            <person name="Rokhsar D.S."/>
        </authorList>
    </citation>
    <scope>NUCLEOTIDE SEQUENCE [LARGE SCALE GENOMIC DNA]</scope>
    <source>
        <strain evidence="2">cv. TDa95/00328</strain>
    </source>
</reference>
<dbReference type="EMBL" id="CM037012">
    <property type="protein sequence ID" value="KAH7690347.1"/>
    <property type="molecule type" value="Genomic_DNA"/>
</dbReference>
<evidence type="ECO:0000313" key="2">
    <source>
        <dbReference type="Proteomes" id="UP000827976"/>
    </source>
</evidence>
<sequence>MGDLYLIPPTSTIATTTNLQLFLNFLSTSWSYYIFWRHSPNLLFLSWSDGLFFNSLSTSNSNDPEWFYILSLAKSFPSTNTSSALSHSFSSSCPIWLVGANSLQVSGCDRAREAQFHGIQTLVFIPISGTGVLELGSSLMIPENLSLIQHIKSLLSNSLSPHGMDLNKEISMSSLNSNYPKEPRQKKKGTQQETPAKQVALERKRREKLNHRFYDLRSVVPNISRMDKASLLSDAVSYINELRTKVEELQAEVKLMKSMMTSSSVSEVSAVSAELEVRLMGGDAVIQFRSESIGHPTAMLMGVLRELDLDVLHATISNVNKFTWQNVVVRVPLKLRSEQSLKAALASKLVKT</sequence>
<name>A0ACB7WQB2_DIOAL</name>
<dbReference type="Proteomes" id="UP000827976">
    <property type="component" value="Chromosome 2"/>
</dbReference>
<accession>A0ACB7WQB2</accession>
<evidence type="ECO:0000313" key="1">
    <source>
        <dbReference type="EMBL" id="KAH7690347.1"/>
    </source>
</evidence>
<comment type="caution">
    <text evidence="1">The sequence shown here is derived from an EMBL/GenBank/DDBJ whole genome shotgun (WGS) entry which is preliminary data.</text>
</comment>
<organism evidence="1 2">
    <name type="scientific">Dioscorea alata</name>
    <name type="common">Purple yam</name>
    <dbReference type="NCBI Taxonomy" id="55571"/>
    <lineage>
        <taxon>Eukaryota</taxon>
        <taxon>Viridiplantae</taxon>
        <taxon>Streptophyta</taxon>
        <taxon>Embryophyta</taxon>
        <taxon>Tracheophyta</taxon>
        <taxon>Spermatophyta</taxon>
        <taxon>Magnoliopsida</taxon>
        <taxon>Liliopsida</taxon>
        <taxon>Dioscoreales</taxon>
        <taxon>Dioscoreaceae</taxon>
        <taxon>Dioscorea</taxon>
    </lineage>
</organism>
<proteinExistence type="predicted"/>